<keyword evidence="2 11" id="KW-0028">Amino-acid biosynthesis</keyword>
<gene>
    <name evidence="11 14" type="primary">aroE</name>
    <name evidence="14" type="ORF">L1994_00960</name>
</gene>
<dbReference type="HAMAP" id="MF_00109">
    <property type="entry name" value="Shikimate_kinase"/>
    <property type="match status" value="1"/>
</dbReference>
<dbReference type="InterPro" id="IPR027417">
    <property type="entry name" value="P-loop_NTPase"/>
</dbReference>
<dbReference type="GO" id="GO:0004764">
    <property type="term" value="F:shikimate 3-dehydrogenase (NADP+) activity"/>
    <property type="evidence" value="ECO:0007669"/>
    <property type="project" value="UniProtKB-UniRule"/>
</dbReference>
<dbReference type="GO" id="GO:0005524">
    <property type="term" value="F:ATP binding"/>
    <property type="evidence" value="ECO:0007669"/>
    <property type="project" value="UniProtKB-KW"/>
</dbReference>
<evidence type="ECO:0000256" key="7">
    <source>
        <dbReference type="ARBA" id="ARBA00022857"/>
    </source>
</evidence>
<comment type="caution">
    <text evidence="11">Lacks conserved residue(s) required for the propagation of feature annotation.</text>
</comment>
<dbReference type="InterPro" id="IPR031322">
    <property type="entry name" value="Shikimate/glucono_kinase"/>
</dbReference>
<dbReference type="GO" id="GO:0050661">
    <property type="term" value="F:NADP binding"/>
    <property type="evidence" value="ECO:0007669"/>
    <property type="project" value="InterPro"/>
</dbReference>
<dbReference type="CDD" id="cd00464">
    <property type="entry name" value="SK"/>
    <property type="match status" value="1"/>
</dbReference>
<dbReference type="RefSeq" id="WP_278099833.1">
    <property type="nucleotide sequence ID" value="NZ_CP091092.1"/>
</dbReference>
<dbReference type="InterPro" id="IPR023000">
    <property type="entry name" value="Shikimate_kinase_CS"/>
</dbReference>
<dbReference type="GO" id="GO:0009073">
    <property type="term" value="P:aromatic amino acid family biosynthetic process"/>
    <property type="evidence" value="ECO:0007669"/>
    <property type="project" value="UniProtKB-KW"/>
</dbReference>
<reference evidence="14" key="1">
    <citation type="submission" date="2022-01" db="EMBL/GenBank/DDBJ databases">
        <title>Complete genome of Methanomicrobium antiquum DSM 21220.</title>
        <authorList>
            <person name="Chen S.-C."/>
            <person name="You Y.-T."/>
            <person name="Zhou Y.-Z."/>
            <person name="Lai M.-C."/>
        </authorList>
    </citation>
    <scope>NUCLEOTIDE SEQUENCE</scope>
    <source>
        <strain evidence="14">DSM 21220</strain>
    </source>
</reference>
<evidence type="ECO:0000256" key="1">
    <source>
        <dbReference type="ARBA" id="ARBA00004842"/>
    </source>
</evidence>
<comment type="function">
    <text evidence="11">Involved in the biosynthesis of the chorismate, which leads to the biosynthesis of aromatic amino acids. Catalyzes the reversible NADPH linked reduction of 3-dehydroshikimate (DHSA) to yield shikimate (SA).</text>
</comment>
<keyword evidence="8 11" id="KW-0560">Oxidoreductase</keyword>
<comment type="subunit">
    <text evidence="11">Homodimer.</text>
</comment>
<dbReference type="Pfam" id="PF01488">
    <property type="entry name" value="Shikimate_DH"/>
    <property type="match status" value="1"/>
</dbReference>
<dbReference type="PANTHER" id="PTHR21089">
    <property type="entry name" value="SHIKIMATE DEHYDROGENASE"/>
    <property type="match status" value="1"/>
</dbReference>
<dbReference type="GeneID" id="79948921"/>
<keyword evidence="5" id="KW-0418">Kinase</keyword>
<dbReference type="Gene3D" id="3.40.50.10860">
    <property type="entry name" value="Leucine Dehydrogenase, chain A, domain 1"/>
    <property type="match status" value="1"/>
</dbReference>
<keyword evidence="9 11" id="KW-0057">Aromatic amino acid biosynthesis</keyword>
<dbReference type="InterPro" id="IPR022893">
    <property type="entry name" value="Shikimate_DH_fam"/>
</dbReference>
<evidence type="ECO:0000256" key="2">
    <source>
        <dbReference type="ARBA" id="ARBA00022605"/>
    </source>
</evidence>
<dbReference type="GO" id="GO:0004765">
    <property type="term" value="F:shikimate kinase activity"/>
    <property type="evidence" value="ECO:0007669"/>
    <property type="project" value="UniProtKB-EC"/>
</dbReference>
<sequence>MGGVKEGWVIRRLVLTGFRGSGKTTVGKILSDRLGTEFFETDLMIEKSAGMDIPDIFSKYGESHFRELERCVIKELPISDCVVSTGGGAVLDDENAKNLRKDSYVIFLDVDTKTSFERISGSTRPSLTGYDPHDEVKILIRERFPQYARTSDICVDAAKKPDEICTEIISRLCLKKGIADCETNDDNLHLKTIKEVFFDVSMPDRKKEELFSFVEQNPAGHICAIAGNPCNHSKSPIIYNALFKKYGICAHYTFLGKNSAKETADAYRKINLRGLSVTIPYKEEIIPYLDRRGKHAKALGAVNTVANCCGYLLGCNTDWVGVLRPLQEAGINPKRAVILGAGGAARSAVYALKRTDAEIYILNRTKERAKILAEETGCRYNTPDKISSVNPDLIINATSVGMNGTDSPVADKSVLKPEMTVFDLIYTPLETQLLKDAKEAGCRVIYGDEMFIHQAAEQFFRMFGIRISSSEIREILK</sequence>
<feature type="domain" description="Quinate/shikimate 5-dehydrogenase/glutamyl-tRNA reductase" evidence="12">
    <location>
        <begin position="331"/>
        <end position="399"/>
    </location>
</feature>
<feature type="binding site" evidence="11">
    <location>
        <begin position="340"/>
        <end position="344"/>
    </location>
    <ligand>
        <name>NADP(+)</name>
        <dbReference type="ChEBI" id="CHEBI:58349"/>
    </ligand>
</feature>
<feature type="binding site" evidence="11">
    <location>
        <position position="454"/>
    </location>
    <ligand>
        <name>shikimate</name>
        <dbReference type="ChEBI" id="CHEBI:36208"/>
    </ligand>
</feature>
<feature type="binding site" evidence="11">
    <location>
        <position position="424"/>
    </location>
    <ligand>
        <name>NADP(+)</name>
        <dbReference type="ChEBI" id="CHEBI:58349"/>
    </ligand>
</feature>
<feature type="binding site" evidence="11">
    <location>
        <position position="303"/>
    </location>
    <ligand>
        <name>shikimate</name>
        <dbReference type="ChEBI" id="CHEBI:36208"/>
    </ligand>
</feature>
<dbReference type="Pfam" id="PF08501">
    <property type="entry name" value="Shikimate_dh_N"/>
    <property type="match status" value="1"/>
</dbReference>
<dbReference type="PROSITE" id="PS01128">
    <property type="entry name" value="SHIKIMATE_KINASE"/>
    <property type="match status" value="1"/>
</dbReference>
<dbReference type="KEGG" id="manq:L1994_00960"/>
<evidence type="ECO:0000256" key="5">
    <source>
        <dbReference type="ARBA" id="ARBA00022777"/>
    </source>
</evidence>
<dbReference type="EMBL" id="CP091092">
    <property type="protein sequence ID" value="WFN36995.1"/>
    <property type="molecule type" value="Genomic_DNA"/>
</dbReference>
<feature type="binding site" evidence="11">
    <location>
        <position position="278"/>
    </location>
    <ligand>
        <name>shikimate</name>
        <dbReference type="ChEBI" id="CHEBI:36208"/>
    </ligand>
</feature>
<dbReference type="NCBIfam" id="TIGR00507">
    <property type="entry name" value="aroE"/>
    <property type="match status" value="1"/>
</dbReference>
<comment type="pathway">
    <text evidence="11">Metabolic intermediate biosynthesis; chorismate biosynthesis; chorismate from D-erythrose 4-phosphate and phosphoenolpyruvate: step 4/7.</text>
</comment>
<feature type="binding site" evidence="11">
    <location>
        <position position="318"/>
    </location>
    <ligand>
        <name>shikimate</name>
        <dbReference type="ChEBI" id="CHEBI:36208"/>
    </ligand>
</feature>
<evidence type="ECO:0000256" key="9">
    <source>
        <dbReference type="ARBA" id="ARBA00023141"/>
    </source>
</evidence>
<dbReference type="Pfam" id="PF01202">
    <property type="entry name" value="SKI"/>
    <property type="match status" value="1"/>
</dbReference>
<protein>
    <recommendedName>
        <fullName evidence="11">Shikimate dehydrogenase (NADP(+))</fullName>
        <shortName evidence="11">SDH</shortName>
        <ecNumber evidence="11">1.1.1.25</ecNumber>
    </recommendedName>
</protein>
<dbReference type="GO" id="GO:0019632">
    <property type="term" value="P:shikimate metabolic process"/>
    <property type="evidence" value="ECO:0007669"/>
    <property type="project" value="InterPro"/>
</dbReference>
<keyword evidence="4" id="KW-0547">Nucleotide-binding</keyword>
<feature type="domain" description="Shikimate dehydrogenase substrate binding N-terminal" evidence="13">
    <location>
        <begin position="225"/>
        <end position="305"/>
    </location>
</feature>
<keyword evidence="6" id="KW-0067">ATP-binding</keyword>
<evidence type="ECO:0000313" key="15">
    <source>
        <dbReference type="Proteomes" id="UP001218895"/>
    </source>
</evidence>
<dbReference type="PANTHER" id="PTHR21089:SF1">
    <property type="entry name" value="BIFUNCTIONAL 3-DEHYDROQUINATE DEHYDRATASE_SHIKIMATE DEHYDROGENASE, CHLOROPLASTIC"/>
    <property type="match status" value="1"/>
</dbReference>
<keyword evidence="7 11" id="KW-0521">NADP</keyword>
<comment type="pathway">
    <text evidence="1">Metabolic intermediate biosynthesis; chorismate biosynthesis; chorismate from D-erythrose 4-phosphate and phosphoenolpyruvate: step 5/7.</text>
</comment>
<comment type="similarity">
    <text evidence="11">Belongs to the shikimate dehydrogenase family.</text>
</comment>
<feature type="binding site" evidence="11">
    <location>
        <begin position="233"/>
        <end position="235"/>
    </location>
    <ligand>
        <name>shikimate</name>
        <dbReference type="ChEBI" id="CHEBI:36208"/>
    </ligand>
</feature>
<dbReference type="InterPro" id="IPR036291">
    <property type="entry name" value="NAD(P)-bd_dom_sf"/>
</dbReference>
<evidence type="ECO:0000259" key="13">
    <source>
        <dbReference type="Pfam" id="PF08501"/>
    </source>
</evidence>
<dbReference type="Gene3D" id="3.40.50.300">
    <property type="entry name" value="P-loop containing nucleotide triphosphate hydrolases"/>
    <property type="match status" value="1"/>
</dbReference>
<evidence type="ECO:0000256" key="4">
    <source>
        <dbReference type="ARBA" id="ARBA00022741"/>
    </source>
</evidence>
<evidence type="ECO:0000256" key="8">
    <source>
        <dbReference type="ARBA" id="ARBA00023002"/>
    </source>
</evidence>
<feature type="binding site" evidence="11">
    <location>
        <position position="426"/>
    </location>
    <ligand>
        <name>shikimate</name>
        <dbReference type="ChEBI" id="CHEBI:36208"/>
    </ligand>
</feature>
<dbReference type="SUPFAM" id="SSF52540">
    <property type="entry name" value="P-loop containing nucleoside triphosphate hydrolases"/>
    <property type="match status" value="1"/>
</dbReference>
<dbReference type="GO" id="GO:0008652">
    <property type="term" value="P:amino acid biosynthetic process"/>
    <property type="evidence" value="ECO:0007669"/>
    <property type="project" value="UniProtKB-KW"/>
</dbReference>
<proteinExistence type="inferred from homology"/>
<evidence type="ECO:0000256" key="6">
    <source>
        <dbReference type="ARBA" id="ARBA00022840"/>
    </source>
</evidence>
<feature type="active site" description="Proton acceptor" evidence="11">
    <location>
        <position position="282"/>
    </location>
</feature>
<dbReference type="InterPro" id="IPR011342">
    <property type="entry name" value="Shikimate_DH"/>
</dbReference>
<dbReference type="InterPro" id="IPR013708">
    <property type="entry name" value="Shikimate_DH-bd_N"/>
</dbReference>
<evidence type="ECO:0000313" key="14">
    <source>
        <dbReference type="EMBL" id="WFN36995.1"/>
    </source>
</evidence>
<accession>A0AAF0FW28</accession>
<dbReference type="PRINTS" id="PR01100">
    <property type="entry name" value="SHIKIMTKNASE"/>
</dbReference>
<comment type="catalytic activity">
    <reaction evidence="10">
        <text>shikimate + ATP = 3-phosphoshikimate + ADP + H(+)</text>
        <dbReference type="Rhea" id="RHEA:13121"/>
        <dbReference type="ChEBI" id="CHEBI:15378"/>
        <dbReference type="ChEBI" id="CHEBI:30616"/>
        <dbReference type="ChEBI" id="CHEBI:36208"/>
        <dbReference type="ChEBI" id="CHEBI:145989"/>
        <dbReference type="ChEBI" id="CHEBI:456216"/>
        <dbReference type="EC" id="2.7.1.71"/>
    </reaction>
</comment>
<keyword evidence="15" id="KW-1185">Reference proteome</keyword>
<evidence type="ECO:0000256" key="10">
    <source>
        <dbReference type="ARBA" id="ARBA00048567"/>
    </source>
</evidence>
<organism evidence="14 15">
    <name type="scientific">Methanomicrobium antiquum</name>
    <dbReference type="NCBI Taxonomy" id="487686"/>
    <lineage>
        <taxon>Archaea</taxon>
        <taxon>Methanobacteriati</taxon>
        <taxon>Methanobacteriota</taxon>
        <taxon>Stenosarchaea group</taxon>
        <taxon>Methanomicrobia</taxon>
        <taxon>Methanomicrobiales</taxon>
        <taxon>Methanomicrobiaceae</taxon>
        <taxon>Methanomicrobium</taxon>
    </lineage>
</organism>
<dbReference type="CDD" id="cd01065">
    <property type="entry name" value="NAD_bind_Shikimate_DH"/>
    <property type="match status" value="1"/>
</dbReference>
<dbReference type="GO" id="GO:0009423">
    <property type="term" value="P:chorismate biosynthetic process"/>
    <property type="evidence" value="ECO:0007669"/>
    <property type="project" value="UniProtKB-UniRule"/>
</dbReference>
<dbReference type="AlphaFoldDB" id="A0AAF0FW28"/>
<dbReference type="InterPro" id="IPR006151">
    <property type="entry name" value="Shikm_DH/Glu-tRNA_Rdtase"/>
</dbReference>
<name>A0AAF0FW28_9EURY</name>
<evidence type="ECO:0000256" key="11">
    <source>
        <dbReference type="HAMAP-Rule" id="MF_00222"/>
    </source>
</evidence>
<feature type="binding site" evidence="11">
    <location>
        <begin position="363"/>
        <end position="368"/>
    </location>
    <ligand>
        <name>NADP(+)</name>
        <dbReference type="ChEBI" id="CHEBI:58349"/>
    </ligand>
</feature>
<comment type="catalytic activity">
    <reaction evidence="11">
        <text>shikimate + NADP(+) = 3-dehydroshikimate + NADPH + H(+)</text>
        <dbReference type="Rhea" id="RHEA:17737"/>
        <dbReference type="ChEBI" id="CHEBI:15378"/>
        <dbReference type="ChEBI" id="CHEBI:16630"/>
        <dbReference type="ChEBI" id="CHEBI:36208"/>
        <dbReference type="ChEBI" id="CHEBI:57783"/>
        <dbReference type="ChEBI" id="CHEBI:58349"/>
        <dbReference type="EC" id="1.1.1.25"/>
    </reaction>
</comment>
<dbReference type="Proteomes" id="UP001218895">
    <property type="component" value="Chromosome"/>
</dbReference>
<dbReference type="HAMAP" id="MF_00222">
    <property type="entry name" value="Shikimate_DH_AroE"/>
    <property type="match status" value="1"/>
</dbReference>
<evidence type="ECO:0000259" key="12">
    <source>
        <dbReference type="Pfam" id="PF01488"/>
    </source>
</evidence>
<dbReference type="SUPFAM" id="SSF51735">
    <property type="entry name" value="NAD(P)-binding Rossmann-fold domains"/>
    <property type="match status" value="1"/>
</dbReference>
<dbReference type="EC" id="1.1.1.25" evidence="11"/>
<keyword evidence="3" id="KW-0808">Transferase</keyword>
<evidence type="ECO:0000256" key="3">
    <source>
        <dbReference type="ARBA" id="ARBA00022679"/>
    </source>
</evidence>
<dbReference type="Gene3D" id="3.40.50.720">
    <property type="entry name" value="NAD(P)-binding Rossmann-like Domain"/>
    <property type="match status" value="1"/>
</dbReference>
<dbReference type="InterPro" id="IPR046346">
    <property type="entry name" value="Aminoacid_DH-like_N_sf"/>
</dbReference>
<dbReference type="InterPro" id="IPR000623">
    <property type="entry name" value="Shikimate_kinase/TSH1"/>
</dbReference>
<dbReference type="SUPFAM" id="SSF53223">
    <property type="entry name" value="Aminoacid dehydrogenase-like, N-terminal domain"/>
    <property type="match status" value="1"/>
</dbReference>
<feature type="binding site" evidence="11">
    <location>
        <position position="447"/>
    </location>
    <ligand>
        <name>NADP(+)</name>
        <dbReference type="ChEBI" id="CHEBI:58349"/>
    </ligand>
</feature>